<name>A0ABU1AUJ9_9BACT</name>
<dbReference type="Pfam" id="PF01841">
    <property type="entry name" value="Transglut_core"/>
    <property type="match status" value="1"/>
</dbReference>
<organism evidence="3 4">
    <name type="scientific">Thalassobacterium maritimum</name>
    <dbReference type="NCBI Taxonomy" id="3041265"/>
    <lineage>
        <taxon>Bacteria</taxon>
        <taxon>Pseudomonadati</taxon>
        <taxon>Verrucomicrobiota</taxon>
        <taxon>Opitutia</taxon>
        <taxon>Puniceicoccales</taxon>
        <taxon>Coraliomargaritaceae</taxon>
        <taxon>Thalassobacterium</taxon>
    </lineage>
</organism>
<dbReference type="Pfam" id="PF12969">
    <property type="entry name" value="DUF3857"/>
    <property type="match status" value="1"/>
</dbReference>
<dbReference type="Proteomes" id="UP001225316">
    <property type="component" value="Unassembled WGS sequence"/>
</dbReference>
<keyword evidence="4" id="KW-1185">Reference proteome</keyword>
<proteinExistence type="predicted"/>
<dbReference type="RefSeq" id="WP_308948913.1">
    <property type="nucleotide sequence ID" value="NZ_JARXHW010000007.1"/>
</dbReference>
<evidence type="ECO:0000259" key="2">
    <source>
        <dbReference type="Pfam" id="PF12969"/>
    </source>
</evidence>
<dbReference type="InterPro" id="IPR002931">
    <property type="entry name" value="Transglutaminase-like"/>
</dbReference>
<sequence>MTSIQMVAGASSAVIVTGMVGNEQADVKYAEMVVQARQALQARGIESDQIETLGGTSNKTADRETILKTIASLSAGLTETDEFWLILLGHSGLGRRDVPEFQIRGPRLSAVDLAEVLDAIRAKQVIFIGTARSGAYIPYLAHGNRDVLTATTEAGELNVPRFPEFFITALAEAPSDSLHQLAATAAQRLRSYLESVSLAQGEHARLYDAVRGEILAAPFGLEEAADLAAAASETESATPVPVSPQDIEIPLEFKEALFARVEADDASLALIESAQSKRNPDGFHALVLQRTVELTVNADHSSQERIRSRVYLIKPSSFDEWGNYRFAVNPPAVDTEVEGARIILPDGVSYVLNTEVFKANSFGTSTLFFPQALPGSVVELSYTISRKADYSLPEFYIEYPLQESIPVLQASLELKLPLKTTFHFYLKNLEGEAIESETEFSNVYNWSFEDIPAYEPLPYDPPARELMAWVGVSSLESWQAFSEWYLRISAGAFSGGPQVEAKAAEIMANYGSRMERLRAAYEFVNALRYVAIEFGIGGFRPRTPEQTITNRYGDCKDKANLLIALLKEMGIEAQFVLINRMSSTDPEFPGWQFNHAIAYVPAVEEQTEDLWLDSTDTTTPFGFVAPGNVGRQALVFDCSPSRFMEVTAGRSEQSAETYAWDLYQREDGIWAGELKVTWAGLPGYYARRRFMGASPQQLSYQASALLADDFSVKPLQALHVNDPSDFSRPMTLHAEFEAEADVESLPTFGDAWSRYFTAPERNRDLMLNDNQRVVFQQSVRLHYRAGEAPQWIGEDYRRELPGHLWSITYVREDENIWRRDAVYDVQVPRVMPSEYRIVRRELRQWIQRLRNAPLNQNLNTQ</sequence>
<evidence type="ECO:0000313" key="3">
    <source>
        <dbReference type="EMBL" id="MDQ8206795.1"/>
    </source>
</evidence>
<dbReference type="InterPro" id="IPR024618">
    <property type="entry name" value="DUF3857"/>
</dbReference>
<dbReference type="EMBL" id="JARXHW010000007">
    <property type="protein sequence ID" value="MDQ8206795.1"/>
    <property type="molecule type" value="Genomic_DNA"/>
</dbReference>
<protein>
    <submittedName>
        <fullName evidence="3">DUF3857 and transglutaminase domain-containing protein</fullName>
    </submittedName>
</protein>
<dbReference type="Gene3D" id="2.60.40.3140">
    <property type="match status" value="1"/>
</dbReference>
<dbReference type="InterPro" id="IPR038765">
    <property type="entry name" value="Papain-like_cys_pep_sf"/>
</dbReference>
<evidence type="ECO:0000259" key="1">
    <source>
        <dbReference type="Pfam" id="PF01841"/>
    </source>
</evidence>
<gene>
    <name evidence="3" type="ORF">QEH52_04695</name>
</gene>
<evidence type="ECO:0000313" key="4">
    <source>
        <dbReference type="Proteomes" id="UP001225316"/>
    </source>
</evidence>
<dbReference type="SUPFAM" id="SSF54001">
    <property type="entry name" value="Cysteine proteinases"/>
    <property type="match status" value="1"/>
</dbReference>
<feature type="domain" description="DUF3857" evidence="2">
    <location>
        <begin position="298"/>
        <end position="454"/>
    </location>
</feature>
<comment type="caution">
    <text evidence="3">The sequence shown here is derived from an EMBL/GenBank/DDBJ whole genome shotgun (WGS) entry which is preliminary data.</text>
</comment>
<feature type="domain" description="Transglutaminase-like" evidence="1">
    <location>
        <begin position="502"/>
        <end position="596"/>
    </location>
</feature>
<dbReference type="Gene3D" id="3.10.620.30">
    <property type="match status" value="1"/>
</dbReference>
<reference evidence="3 4" key="1">
    <citation type="submission" date="2023-04" db="EMBL/GenBank/DDBJ databases">
        <title>A novel bacteria isolated from coastal sediment.</title>
        <authorList>
            <person name="Liu X.-J."/>
            <person name="Du Z.-J."/>
        </authorList>
    </citation>
    <scope>NUCLEOTIDE SEQUENCE [LARGE SCALE GENOMIC DNA]</scope>
    <source>
        <strain evidence="3 4">SDUM461003</strain>
    </source>
</reference>
<accession>A0ABU1AUJ9</accession>